<dbReference type="Proteomes" id="UP000233249">
    <property type="component" value="Unassembled WGS sequence"/>
</dbReference>
<evidence type="ECO:0000256" key="2">
    <source>
        <dbReference type="SAM" id="SignalP"/>
    </source>
</evidence>
<evidence type="ECO:0008006" key="5">
    <source>
        <dbReference type="Google" id="ProtNLM"/>
    </source>
</evidence>
<sequence length="189" mass="19794">MYRRLALIPAACATLALTACGSDQDENPVTTEFVTVEKETPAASSEASATDDRDDQDDAPAAATTDGALAAIQDALAAHPEGIVTDLDREGDSYEIDLVEGEDHVELTVDAKGKVTETERESDDDADDIAEAKAATVTALEAAQQALDAHEGGVIDSLSLDEEDSSLEWDIDLDDADGNDLAEMKVAAV</sequence>
<feature type="signal peptide" evidence="2">
    <location>
        <begin position="1"/>
        <end position="21"/>
    </location>
</feature>
<dbReference type="RefSeq" id="WP_101173745.1">
    <property type="nucleotide sequence ID" value="NZ_JAKRKB010000014.1"/>
</dbReference>
<dbReference type="Gene3D" id="3.10.450.40">
    <property type="match status" value="2"/>
</dbReference>
<feature type="region of interest" description="Disordered" evidence="1">
    <location>
        <begin position="34"/>
        <end position="61"/>
    </location>
</feature>
<dbReference type="STRING" id="1121365.GCA_000375365_00590"/>
<organism evidence="3 4">
    <name type="scientific">Corynebacterium mastitidis</name>
    <dbReference type="NCBI Taxonomy" id="161890"/>
    <lineage>
        <taxon>Bacteria</taxon>
        <taxon>Bacillati</taxon>
        <taxon>Actinomycetota</taxon>
        <taxon>Actinomycetes</taxon>
        <taxon>Mycobacteriales</taxon>
        <taxon>Corynebacteriaceae</taxon>
        <taxon>Corynebacterium</taxon>
    </lineage>
</organism>
<accession>A0A2N0X780</accession>
<comment type="caution">
    <text evidence="3">The sequence shown here is derived from an EMBL/GenBank/DDBJ whole genome shotgun (WGS) entry which is preliminary data.</text>
</comment>
<dbReference type="AlphaFoldDB" id="A0A2N0X780"/>
<dbReference type="PROSITE" id="PS51257">
    <property type="entry name" value="PROKAR_LIPOPROTEIN"/>
    <property type="match status" value="1"/>
</dbReference>
<dbReference type="EMBL" id="PJAF01000016">
    <property type="protein sequence ID" value="PKF68560.1"/>
    <property type="molecule type" value="Genomic_DNA"/>
</dbReference>
<keyword evidence="2" id="KW-0732">Signal</keyword>
<evidence type="ECO:0000256" key="1">
    <source>
        <dbReference type="SAM" id="MobiDB-lite"/>
    </source>
</evidence>
<evidence type="ECO:0000313" key="4">
    <source>
        <dbReference type="Proteomes" id="UP000233249"/>
    </source>
</evidence>
<proteinExistence type="predicted"/>
<protein>
    <recommendedName>
        <fullName evidence="5">PepSY domain-containing protein</fullName>
    </recommendedName>
</protein>
<name>A0A2N0X780_9CORY</name>
<gene>
    <name evidence="3" type="ORF">CXB45_06610</name>
</gene>
<dbReference type="OrthoDB" id="4415534at2"/>
<feature type="chain" id="PRO_5039012376" description="PepSY domain-containing protein" evidence="2">
    <location>
        <begin position="22"/>
        <end position="189"/>
    </location>
</feature>
<reference evidence="3 4" key="1">
    <citation type="submission" date="2017-12" db="EMBL/GenBank/DDBJ databases">
        <title>Corynebacterium mastitidis 16-1433 Genome.</title>
        <authorList>
            <person name="Gulvik C.A."/>
        </authorList>
    </citation>
    <scope>NUCLEOTIDE SEQUENCE [LARGE SCALE GENOMIC DNA]</scope>
    <source>
        <strain evidence="3 4">16-1433</strain>
    </source>
</reference>
<evidence type="ECO:0000313" key="3">
    <source>
        <dbReference type="EMBL" id="PKF68560.1"/>
    </source>
</evidence>